<dbReference type="Proteomes" id="UP001559623">
    <property type="component" value="Unassembled WGS sequence"/>
</dbReference>
<protein>
    <submittedName>
        <fullName evidence="7">5-bromo-4-chloroindolyl phosphate hydrolysis family protein</fullName>
    </submittedName>
</protein>
<dbReference type="Pfam" id="PF10112">
    <property type="entry name" value="Halogen_Hydrol"/>
    <property type="match status" value="1"/>
</dbReference>
<gene>
    <name evidence="7" type="ORF">QCO44_08570</name>
</gene>
<evidence type="ECO:0000313" key="8">
    <source>
        <dbReference type="Proteomes" id="UP001559623"/>
    </source>
</evidence>
<dbReference type="Pfam" id="PF05154">
    <property type="entry name" value="TM2"/>
    <property type="match status" value="1"/>
</dbReference>
<sequence>MFHLYLFLLLLSLGASVWLGYGQNFWGAAAAFLVSGFCGWSAAKVRGKGRAPGLLFSGRRLKGLEGPKAPVLEASFAKAVDDYNYLQSLRSEIKDTEMVQDLVSLQNISANMLRYMEHHPERTAQAEEFINIYQDKTVSVLRQYMELEETQLASAEVAAMKVRVKDMLRSFHAVYEEQFGRLLNYQLMDLDAELQVLQRSLQKDGRGGKNGAAPDDPAKDRVGIAAGNVPESFLRRQPAGGHSFFLERLAGLARGTSVIPQEMYWHVVRRKLTASLLGIFFGGFGAHKFFLGKNFQGIGYIVFLWTGIPIFVGFIEGVRWLFMPVDDFYFSYCDG</sequence>
<feature type="transmembrane region" description="Helical" evidence="5">
    <location>
        <begin position="272"/>
        <end position="291"/>
    </location>
</feature>
<feature type="transmembrane region" description="Helical" evidence="5">
    <location>
        <begin position="25"/>
        <end position="43"/>
    </location>
</feature>
<accession>A0ABV3X6F8</accession>
<feature type="domain" description="TM2" evidence="6">
    <location>
        <begin position="270"/>
        <end position="317"/>
    </location>
</feature>
<evidence type="ECO:0000259" key="6">
    <source>
        <dbReference type="Pfam" id="PF05154"/>
    </source>
</evidence>
<dbReference type="InterPro" id="IPR007829">
    <property type="entry name" value="TM2"/>
</dbReference>
<keyword evidence="4 5" id="KW-0472">Membrane</keyword>
<keyword evidence="8" id="KW-1185">Reference proteome</keyword>
<feature type="transmembrane region" description="Helical" evidence="5">
    <location>
        <begin position="297"/>
        <end position="315"/>
    </location>
</feature>
<evidence type="ECO:0000313" key="7">
    <source>
        <dbReference type="EMBL" id="MEX5285683.1"/>
    </source>
</evidence>
<evidence type="ECO:0000256" key="3">
    <source>
        <dbReference type="ARBA" id="ARBA00022989"/>
    </source>
</evidence>
<comment type="subcellular location">
    <subcellularLocation>
        <location evidence="1">Membrane</location>
        <topology evidence="1">Multi-pass membrane protein</topology>
    </subcellularLocation>
</comment>
<dbReference type="InterPro" id="IPR018770">
    <property type="entry name" value="ChloroindolylP_hydrolase"/>
</dbReference>
<name>A0ABV3X6F8_9FIRM</name>
<evidence type="ECO:0000256" key="4">
    <source>
        <dbReference type="ARBA" id="ARBA00023136"/>
    </source>
</evidence>
<organism evidence="7 8">
    <name type="scientific">Selenomonas sputigena</name>
    <dbReference type="NCBI Taxonomy" id="69823"/>
    <lineage>
        <taxon>Bacteria</taxon>
        <taxon>Bacillati</taxon>
        <taxon>Bacillota</taxon>
        <taxon>Negativicutes</taxon>
        <taxon>Selenomonadales</taxon>
        <taxon>Selenomonadaceae</taxon>
        <taxon>Selenomonas</taxon>
    </lineage>
</organism>
<proteinExistence type="predicted"/>
<keyword evidence="3 5" id="KW-1133">Transmembrane helix</keyword>
<dbReference type="RefSeq" id="WP_368847408.1">
    <property type="nucleotide sequence ID" value="NZ_CP194411.1"/>
</dbReference>
<evidence type="ECO:0000256" key="5">
    <source>
        <dbReference type="SAM" id="Phobius"/>
    </source>
</evidence>
<comment type="caution">
    <text evidence="7">The sequence shown here is derived from an EMBL/GenBank/DDBJ whole genome shotgun (WGS) entry which is preliminary data.</text>
</comment>
<reference evidence="7 8" key="1">
    <citation type="submission" date="2023-04" db="EMBL/GenBank/DDBJ databases">
        <title>Genome Sequence of Selenomonas sputigena ATCC 33150.</title>
        <authorList>
            <person name="Miller D.P."/>
            <person name="Anvari S."/>
            <person name="Polson S.W."/>
            <person name="Macdonald M."/>
            <person name="Mcdowell J.V."/>
        </authorList>
    </citation>
    <scope>NUCLEOTIDE SEQUENCE [LARGE SCALE GENOMIC DNA]</scope>
    <source>
        <strain evidence="7 8">ATCC 33150</strain>
    </source>
</reference>
<keyword evidence="2 5" id="KW-0812">Transmembrane</keyword>
<evidence type="ECO:0000256" key="2">
    <source>
        <dbReference type="ARBA" id="ARBA00022692"/>
    </source>
</evidence>
<evidence type="ECO:0000256" key="1">
    <source>
        <dbReference type="ARBA" id="ARBA00004141"/>
    </source>
</evidence>
<dbReference type="EMBL" id="JARVLH010000005">
    <property type="protein sequence ID" value="MEX5285683.1"/>
    <property type="molecule type" value="Genomic_DNA"/>
</dbReference>